<gene>
    <name evidence="7" type="ORF">D9M09_05415</name>
</gene>
<dbReference type="GO" id="GO:0016874">
    <property type="term" value="F:ligase activity"/>
    <property type="evidence" value="ECO:0007669"/>
    <property type="project" value="UniProtKB-KW"/>
</dbReference>
<evidence type="ECO:0000313" key="8">
    <source>
        <dbReference type="Proteomes" id="UP000279594"/>
    </source>
</evidence>
<feature type="transmembrane region" description="Helical" evidence="5">
    <location>
        <begin position="384"/>
        <end position="403"/>
    </location>
</feature>
<feature type="transmembrane region" description="Helical" evidence="5">
    <location>
        <begin position="6"/>
        <end position="23"/>
    </location>
</feature>
<keyword evidence="2 5" id="KW-0812">Transmembrane</keyword>
<evidence type="ECO:0000313" key="7">
    <source>
        <dbReference type="EMBL" id="AYM75304.1"/>
    </source>
</evidence>
<feature type="transmembrane region" description="Helical" evidence="5">
    <location>
        <begin position="35"/>
        <end position="54"/>
    </location>
</feature>
<organism evidence="7 8">
    <name type="scientific">Janthinobacterium agaricidamnosum</name>
    <dbReference type="NCBI Taxonomy" id="55508"/>
    <lineage>
        <taxon>Bacteria</taxon>
        <taxon>Pseudomonadati</taxon>
        <taxon>Pseudomonadota</taxon>
        <taxon>Betaproteobacteria</taxon>
        <taxon>Burkholderiales</taxon>
        <taxon>Oxalobacteraceae</taxon>
        <taxon>Janthinobacterium</taxon>
    </lineage>
</organism>
<name>A0A3G2E5N9_9BURK</name>
<keyword evidence="3 5" id="KW-1133">Transmembrane helix</keyword>
<dbReference type="InterPro" id="IPR007016">
    <property type="entry name" value="O-antigen_ligase-rel_domated"/>
</dbReference>
<feature type="domain" description="O-antigen ligase-related" evidence="6">
    <location>
        <begin position="242"/>
        <end position="392"/>
    </location>
</feature>
<proteinExistence type="predicted"/>
<feature type="transmembrane region" description="Helical" evidence="5">
    <location>
        <begin position="240"/>
        <end position="269"/>
    </location>
</feature>
<dbReference type="AlphaFoldDB" id="A0A3G2E5N9"/>
<feature type="transmembrane region" description="Helical" evidence="5">
    <location>
        <begin position="164"/>
        <end position="183"/>
    </location>
</feature>
<dbReference type="Pfam" id="PF04932">
    <property type="entry name" value="Wzy_C"/>
    <property type="match status" value="1"/>
</dbReference>
<dbReference type="GO" id="GO:0016020">
    <property type="term" value="C:membrane"/>
    <property type="evidence" value="ECO:0007669"/>
    <property type="project" value="UniProtKB-SubCell"/>
</dbReference>
<evidence type="ECO:0000256" key="3">
    <source>
        <dbReference type="ARBA" id="ARBA00022989"/>
    </source>
</evidence>
<feature type="transmembrane region" description="Helical" evidence="5">
    <location>
        <begin position="289"/>
        <end position="309"/>
    </location>
</feature>
<comment type="subcellular location">
    <subcellularLocation>
        <location evidence="1">Membrane</location>
        <topology evidence="1">Multi-pass membrane protein</topology>
    </subcellularLocation>
</comment>
<evidence type="ECO:0000259" key="6">
    <source>
        <dbReference type="Pfam" id="PF04932"/>
    </source>
</evidence>
<feature type="transmembrane region" description="Helical" evidence="5">
    <location>
        <begin position="112"/>
        <end position="136"/>
    </location>
</feature>
<dbReference type="EMBL" id="CP033019">
    <property type="protein sequence ID" value="AYM75304.1"/>
    <property type="molecule type" value="Genomic_DNA"/>
</dbReference>
<dbReference type="RefSeq" id="WP_070224581.1">
    <property type="nucleotide sequence ID" value="NZ_CP033019.1"/>
</dbReference>
<dbReference type="PANTHER" id="PTHR37422:SF13">
    <property type="entry name" value="LIPOPOLYSACCHARIDE BIOSYNTHESIS PROTEIN PA4999-RELATED"/>
    <property type="match status" value="1"/>
</dbReference>
<protein>
    <submittedName>
        <fullName evidence="7">O-antigen ligase domain-containing protein</fullName>
    </submittedName>
</protein>
<evidence type="ECO:0000256" key="5">
    <source>
        <dbReference type="SAM" id="Phobius"/>
    </source>
</evidence>
<feature type="transmembrane region" description="Helical" evidence="5">
    <location>
        <begin position="74"/>
        <end position="91"/>
    </location>
</feature>
<dbReference type="Proteomes" id="UP000279594">
    <property type="component" value="Chromosome"/>
</dbReference>
<keyword evidence="4 5" id="KW-0472">Membrane</keyword>
<sequence length="477" mass="53163">MIEFIGGLVVLIAAILVVAGMALSAHWGHKRELGLMQYIAYPIFLTYALTIFLSGRDLAFPDDVLAIVVNKSSIVSWLGRLSSVFLIFSCGERILRYVLNSGSEHKRMPGMLLFGFWIFYASNTLTPALFGMYPYFSHEFLYALLACQAALMANTKADVDAMTVVLRNALLALLVASAACIVWKHGLVMSTNYHGLVPGLKLRYAGLTSHANSLGPLCVLFMLCLWYRPFKNVWLMRGGWMLGGISLLLTQSKTSWIAFILSVVVLAWYSRRDEINARIQDFRRPHLPVLLILMMMFGGALLCLIFMFGGGGDKIARFFTTRDGAELMTFMGRDQIWQIAVEEWRKNPVFGYGLNIFDEAFRNSIGMPFATHAHSQFFQSLSSAGSVGAFGLLFYTLVIAYFVANTVRASQGLSLALFILLICKSISEVPLSLASMSPDLPIHMLQLAVLVRYYVPAAQQRREKALARRNMMEGSLS</sequence>
<dbReference type="InterPro" id="IPR051533">
    <property type="entry name" value="WaaL-like"/>
</dbReference>
<evidence type="ECO:0000256" key="4">
    <source>
        <dbReference type="ARBA" id="ARBA00023136"/>
    </source>
</evidence>
<reference evidence="7 8" key="1">
    <citation type="submission" date="2018-10" db="EMBL/GenBank/DDBJ databases">
        <title>Effects of UV and annual dynamics of microbial communities in freshwater RAS systems.</title>
        <authorList>
            <person name="Bekkelund A.K."/>
            <person name="Hansen B.R."/>
            <person name="Stokken H."/>
            <person name="Eriksen B.F."/>
            <person name="Kashulin N.A."/>
        </authorList>
    </citation>
    <scope>NUCLEOTIDE SEQUENCE [LARGE SCALE GENOMIC DNA]</scope>
    <source>
        <strain evidence="7 8">BHSEK</strain>
    </source>
</reference>
<keyword evidence="7" id="KW-0436">Ligase</keyword>
<feature type="transmembrane region" description="Helical" evidence="5">
    <location>
        <begin position="415"/>
        <end position="434"/>
    </location>
</feature>
<evidence type="ECO:0000256" key="2">
    <source>
        <dbReference type="ARBA" id="ARBA00022692"/>
    </source>
</evidence>
<keyword evidence="8" id="KW-1185">Reference proteome</keyword>
<dbReference type="PANTHER" id="PTHR37422">
    <property type="entry name" value="TEICHURONIC ACID BIOSYNTHESIS PROTEIN TUAE"/>
    <property type="match status" value="1"/>
</dbReference>
<accession>A0A3G2E5N9</accession>
<feature type="transmembrane region" description="Helical" evidence="5">
    <location>
        <begin position="204"/>
        <end position="228"/>
    </location>
</feature>
<evidence type="ECO:0000256" key="1">
    <source>
        <dbReference type="ARBA" id="ARBA00004141"/>
    </source>
</evidence>